<accession>A0AAW1YYX4</accession>
<organism evidence="1 2">
    <name type="scientific">Culter alburnus</name>
    <name type="common">Topmouth culter</name>
    <dbReference type="NCBI Taxonomy" id="194366"/>
    <lineage>
        <taxon>Eukaryota</taxon>
        <taxon>Metazoa</taxon>
        <taxon>Chordata</taxon>
        <taxon>Craniata</taxon>
        <taxon>Vertebrata</taxon>
        <taxon>Euteleostomi</taxon>
        <taxon>Actinopterygii</taxon>
        <taxon>Neopterygii</taxon>
        <taxon>Teleostei</taxon>
        <taxon>Ostariophysi</taxon>
        <taxon>Cypriniformes</taxon>
        <taxon>Xenocyprididae</taxon>
        <taxon>Xenocypridinae</taxon>
        <taxon>Culter</taxon>
    </lineage>
</organism>
<gene>
    <name evidence="1" type="ORF">ABG768_017159</name>
</gene>
<dbReference type="EMBL" id="JAWDJR010000023">
    <property type="protein sequence ID" value="KAK9953140.1"/>
    <property type="molecule type" value="Genomic_DNA"/>
</dbReference>
<keyword evidence="2" id="KW-1185">Reference proteome</keyword>
<dbReference type="Proteomes" id="UP001479290">
    <property type="component" value="Unassembled WGS sequence"/>
</dbReference>
<comment type="caution">
    <text evidence="1">The sequence shown here is derived from an EMBL/GenBank/DDBJ whole genome shotgun (WGS) entry which is preliminary data.</text>
</comment>
<evidence type="ECO:0000313" key="1">
    <source>
        <dbReference type="EMBL" id="KAK9953140.1"/>
    </source>
</evidence>
<proteinExistence type="predicted"/>
<sequence>MCIWKMLVFYACNSQCFHRRVEKRNPCCAWECSDTDSGITDNAFHQYREAKQKVRHKCSYLDEKNFILSPHLFAQPRSCVSAANDASYGANSRWKASQITRVPAKSANLDVNITSERSSAPDLSCVPINPSDSKTQRQNIISENSMQVHIVEVSRILPMIEWIPETSHEQMTVETKAWRCTGFVTANHETRSPEAFWKEASRQKLEWSQERLAKAAHLGSSLPAKGLPAAARHRVVIQRVARIRGYRGTRMQGSHGERKLEPLPNHKDLHNIYSLSALQNQYECLCSPFQPWLKHSPVGDQRDAAQNIDRKQEGQRSEFSDAIGDIRCQSRCRKNAESPPTPHHVTFSHILQVLQSKPGNFSEFRGQRCHRAL</sequence>
<protein>
    <submittedName>
        <fullName evidence="1">Uncharacterized protein</fullName>
    </submittedName>
</protein>
<name>A0AAW1YYX4_CULAL</name>
<evidence type="ECO:0000313" key="2">
    <source>
        <dbReference type="Proteomes" id="UP001479290"/>
    </source>
</evidence>
<dbReference type="AlphaFoldDB" id="A0AAW1YYX4"/>
<reference evidence="1 2" key="1">
    <citation type="submission" date="2024-05" db="EMBL/GenBank/DDBJ databases">
        <title>A high-quality chromosomal-level genome assembly of Topmouth culter (Culter alburnus).</title>
        <authorList>
            <person name="Zhao H."/>
        </authorList>
    </citation>
    <scope>NUCLEOTIDE SEQUENCE [LARGE SCALE GENOMIC DNA]</scope>
    <source>
        <strain evidence="1">CATC2023</strain>
        <tissue evidence="1">Muscle</tissue>
    </source>
</reference>